<feature type="domain" description="C2H2-type" evidence="12">
    <location>
        <begin position="338"/>
        <end position="365"/>
    </location>
</feature>
<dbReference type="Pfam" id="PF00096">
    <property type="entry name" value="zf-C2H2"/>
    <property type="match status" value="3"/>
</dbReference>
<dbReference type="GO" id="GO:0008270">
    <property type="term" value="F:zinc ion binding"/>
    <property type="evidence" value="ECO:0007669"/>
    <property type="project" value="UniProtKB-UniRule"/>
</dbReference>
<keyword evidence="2 10" id="KW-0479">Metal-binding</keyword>
<reference evidence="14" key="2">
    <citation type="submission" date="2022-10" db="EMBL/GenBank/DDBJ databases">
        <authorList>
            <consortium name="ENA_rothamsted_submissions"/>
            <consortium name="culmorum"/>
            <person name="King R."/>
        </authorList>
    </citation>
    <scope>NUCLEOTIDE SEQUENCE</scope>
</reference>
<feature type="binding site" evidence="10">
    <location>
        <position position="80"/>
    </location>
    <ligand>
        <name>Zn(2+)</name>
        <dbReference type="ChEBI" id="CHEBI:29105"/>
    </ligand>
</feature>
<evidence type="ECO:0000256" key="11">
    <source>
        <dbReference type="SAM" id="MobiDB-lite"/>
    </source>
</evidence>
<evidence type="ECO:0000256" key="4">
    <source>
        <dbReference type="ARBA" id="ARBA00022771"/>
    </source>
</evidence>
<dbReference type="InterPro" id="IPR013087">
    <property type="entry name" value="Znf_C2H2_type"/>
</dbReference>
<dbReference type="Proteomes" id="UP001153737">
    <property type="component" value="Chromosome 6"/>
</dbReference>
<dbReference type="Gene3D" id="3.30.160.60">
    <property type="entry name" value="Classic Zinc Finger"/>
    <property type="match status" value="8"/>
</dbReference>
<proteinExistence type="predicted"/>
<feature type="binding site" evidence="10">
    <location>
        <position position="38"/>
    </location>
    <ligand>
        <name>Zn(2+)</name>
        <dbReference type="ChEBI" id="CHEBI:29105"/>
    </ligand>
</feature>
<feature type="compositionally biased region" description="Acidic residues" evidence="11">
    <location>
        <begin position="230"/>
        <end position="243"/>
    </location>
</feature>
<evidence type="ECO:0000256" key="7">
    <source>
        <dbReference type="ARBA" id="ARBA00023163"/>
    </source>
</evidence>
<dbReference type="InterPro" id="IPR012934">
    <property type="entry name" value="Znf_AD"/>
</dbReference>
<evidence type="ECO:0000313" key="14">
    <source>
        <dbReference type="EMBL" id="CAH1173651.1"/>
    </source>
</evidence>
<evidence type="ECO:0000256" key="8">
    <source>
        <dbReference type="ARBA" id="ARBA00023242"/>
    </source>
</evidence>
<evidence type="ECO:0000256" key="1">
    <source>
        <dbReference type="ARBA" id="ARBA00004123"/>
    </source>
</evidence>
<evidence type="ECO:0000313" key="15">
    <source>
        <dbReference type="Proteomes" id="UP001153737"/>
    </source>
</evidence>
<feature type="domain" description="ZAD" evidence="13">
    <location>
        <begin position="33"/>
        <end position="104"/>
    </location>
</feature>
<feature type="domain" description="C2H2-type" evidence="12">
    <location>
        <begin position="366"/>
        <end position="393"/>
    </location>
</feature>
<dbReference type="Gene3D" id="3.40.1800.20">
    <property type="match status" value="1"/>
</dbReference>
<dbReference type="OrthoDB" id="10267031at2759"/>
<keyword evidence="5 10" id="KW-0862">Zinc</keyword>
<feature type="domain" description="C2H2-type" evidence="12">
    <location>
        <begin position="310"/>
        <end position="338"/>
    </location>
</feature>
<sequence>MTNPGGKTYFFTIKSKNSRLVKCGKMAINEYTDYCRLCQSNIGTIPINNEDNELLKKITNITKIEMSNNTKMPPNICTSCQQKVVDIQHFIDMVKKIDEHLQYLGRLENSKGIIPNTDCANENDTEEIHKCEECLCTFTEKRALEDHSMVTHSGMAELGTPNEYTCSICSETYQNSSDYTNHKKLFCKAVSEIVRIKKIQKHGNITMSMIKKLKRKQRARSRNKKNVSDDLVDEDVSNNDEAENSNTHQTYPCIDEECTKTFSSQYSLKIHQLNHEGNPRPFLCVTCGKDFTTRNSLTCHEKTHLAIKGYKCELCDVDFSVRSNLRAHIRKYHEGIRFQCSQCTKQFFSKCSLERHEKLHTGIKEYKCEHCKAEFYTNKELANHQKYHQGLKPHKCQECFKSFFERHHLIVHLRSHSGERPYMCDFPGCGKSFVESQKVKRHYKAKHIGK</sequence>
<evidence type="ECO:0000256" key="9">
    <source>
        <dbReference type="PROSITE-ProRule" id="PRU00042"/>
    </source>
</evidence>
<comment type="subcellular location">
    <subcellularLocation>
        <location evidence="1">Nucleus</location>
    </subcellularLocation>
</comment>
<dbReference type="GO" id="GO:0005634">
    <property type="term" value="C:nucleus"/>
    <property type="evidence" value="ECO:0007669"/>
    <property type="project" value="UniProtKB-SubCell"/>
</dbReference>
<dbReference type="SMART" id="SM00868">
    <property type="entry name" value="zf-AD"/>
    <property type="match status" value="1"/>
</dbReference>
<dbReference type="PANTHER" id="PTHR47772">
    <property type="entry name" value="ZINC FINGER PROTEIN 200"/>
    <property type="match status" value="1"/>
</dbReference>
<evidence type="ECO:0000256" key="5">
    <source>
        <dbReference type="ARBA" id="ARBA00022833"/>
    </source>
</evidence>
<keyword evidence="8" id="KW-0539">Nucleus</keyword>
<dbReference type="GO" id="GO:0006355">
    <property type="term" value="P:regulation of DNA-templated transcription"/>
    <property type="evidence" value="ECO:0007669"/>
    <property type="project" value="UniProtKB-ARBA"/>
</dbReference>
<feature type="binding site" evidence="10">
    <location>
        <position position="77"/>
    </location>
    <ligand>
        <name>Zn(2+)</name>
        <dbReference type="ChEBI" id="CHEBI:29105"/>
    </ligand>
</feature>
<dbReference type="PROSITE" id="PS00028">
    <property type="entry name" value="ZINC_FINGER_C2H2_1"/>
    <property type="match status" value="8"/>
</dbReference>
<dbReference type="EMBL" id="OU896712">
    <property type="protein sequence ID" value="CAH1173651.1"/>
    <property type="molecule type" value="Genomic_DNA"/>
</dbReference>
<dbReference type="SMART" id="SM00355">
    <property type="entry name" value="ZnF_C2H2"/>
    <property type="match status" value="9"/>
</dbReference>
<evidence type="ECO:0008006" key="16">
    <source>
        <dbReference type="Google" id="ProtNLM"/>
    </source>
</evidence>
<keyword evidence="7" id="KW-0804">Transcription</keyword>
<dbReference type="Pfam" id="PF07776">
    <property type="entry name" value="zf-AD"/>
    <property type="match status" value="1"/>
</dbReference>
<evidence type="ECO:0000259" key="12">
    <source>
        <dbReference type="PROSITE" id="PS50157"/>
    </source>
</evidence>
<reference evidence="14" key="1">
    <citation type="submission" date="2022-01" db="EMBL/GenBank/DDBJ databases">
        <authorList>
            <person name="King R."/>
        </authorList>
    </citation>
    <scope>NUCLEOTIDE SEQUENCE</scope>
</reference>
<feature type="domain" description="C2H2-type" evidence="12">
    <location>
        <begin position="394"/>
        <end position="421"/>
    </location>
</feature>
<feature type="domain" description="C2H2-type" evidence="12">
    <location>
        <begin position="282"/>
        <end position="309"/>
    </location>
</feature>
<dbReference type="InterPro" id="IPR036236">
    <property type="entry name" value="Znf_C2H2_sf"/>
</dbReference>
<feature type="domain" description="C2H2-type" evidence="12">
    <location>
        <begin position="129"/>
        <end position="157"/>
    </location>
</feature>
<evidence type="ECO:0000256" key="3">
    <source>
        <dbReference type="ARBA" id="ARBA00022737"/>
    </source>
</evidence>
<accession>A0A9P0DSV0</accession>
<feature type="compositionally biased region" description="Basic residues" evidence="11">
    <location>
        <begin position="213"/>
        <end position="225"/>
    </location>
</feature>
<keyword evidence="15" id="KW-1185">Reference proteome</keyword>
<keyword evidence="6" id="KW-0805">Transcription regulation</keyword>
<protein>
    <recommendedName>
        <fullName evidence="16">Zinc finger protein</fullName>
    </recommendedName>
</protein>
<dbReference type="InterPro" id="IPR050636">
    <property type="entry name" value="C2H2-ZF_domain-containing"/>
</dbReference>
<evidence type="ECO:0000256" key="6">
    <source>
        <dbReference type="ARBA" id="ARBA00023015"/>
    </source>
</evidence>
<keyword evidence="3" id="KW-0677">Repeat</keyword>
<keyword evidence="4 9" id="KW-0863">Zinc-finger</keyword>
<evidence type="ECO:0000256" key="2">
    <source>
        <dbReference type="ARBA" id="ARBA00022723"/>
    </source>
</evidence>
<dbReference type="PROSITE" id="PS51915">
    <property type="entry name" value="ZAD"/>
    <property type="match status" value="1"/>
</dbReference>
<feature type="domain" description="C2H2-type" evidence="12">
    <location>
        <begin position="422"/>
        <end position="450"/>
    </location>
</feature>
<feature type="region of interest" description="Disordered" evidence="11">
    <location>
        <begin position="213"/>
        <end position="248"/>
    </location>
</feature>
<dbReference type="SUPFAM" id="SSF57667">
    <property type="entry name" value="beta-beta-alpha zinc fingers"/>
    <property type="match status" value="4"/>
</dbReference>
<dbReference type="AlphaFoldDB" id="A0A9P0DSV0"/>
<evidence type="ECO:0000259" key="13">
    <source>
        <dbReference type="PROSITE" id="PS51915"/>
    </source>
</evidence>
<organism evidence="14 15">
    <name type="scientific">Phaedon cochleariae</name>
    <name type="common">Mustard beetle</name>
    <dbReference type="NCBI Taxonomy" id="80249"/>
    <lineage>
        <taxon>Eukaryota</taxon>
        <taxon>Metazoa</taxon>
        <taxon>Ecdysozoa</taxon>
        <taxon>Arthropoda</taxon>
        <taxon>Hexapoda</taxon>
        <taxon>Insecta</taxon>
        <taxon>Pterygota</taxon>
        <taxon>Neoptera</taxon>
        <taxon>Endopterygota</taxon>
        <taxon>Coleoptera</taxon>
        <taxon>Polyphaga</taxon>
        <taxon>Cucujiformia</taxon>
        <taxon>Chrysomeloidea</taxon>
        <taxon>Chrysomelidae</taxon>
        <taxon>Chrysomelinae</taxon>
        <taxon>Chrysomelini</taxon>
        <taxon>Phaedon</taxon>
    </lineage>
</organism>
<name>A0A9P0DSV0_PHACE</name>
<gene>
    <name evidence="14" type="ORF">PHAECO_LOCUS10323</name>
</gene>
<dbReference type="PROSITE" id="PS50157">
    <property type="entry name" value="ZINC_FINGER_C2H2_2"/>
    <property type="match status" value="8"/>
</dbReference>
<dbReference type="FunFam" id="3.30.160.60:FF:002343">
    <property type="entry name" value="Zinc finger protein 33A"/>
    <property type="match status" value="1"/>
</dbReference>
<dbReference type="FunFam" id="3.30.160.60:FF:000125">
    <property type="entry name" value="Putative zinc finger protein 143"/>
    <property type="match status" value="1"/>
</dbReference>
<dbReference type="PANTHER" id="PTHR47772:SF4">
    <property type="entry name" value="ZFP64 ZINC FINGER PROTEIN"/>
    <property type="match status" value="1"/>
</dbReference>
<feature type="domain" description="C2H2-type" evidence="12">
    <location>
        <begin position="251"/>
        <end position="280"/>
    </location>
</feature>
<feature type="binding site" evidence="10">
    <location>
        <position position="35"/>
    </location>
    <ligand>
        <name>Zn(2+)</name>
        <dbReference type="ChEBI" id="CHEBI:29105"/>
    </ligand>
</feature>
<dbReference type="SUPFAM" id="SSF57716">
    <property type="entry name" value="Glucocorticoid receptor-like (DNA-binding domain)"/>
    <property type="match status" value="1"/>
</dbReference>
<evidence type="ECO:0000256" key="10">
    <source>
        <dbReference type="PROSITE-ProRule" id="PRU01263"/>
    </source>
</evidence>